<reference evidence="13" key="1">
    <citation type="journal article" date="2023" name="Science">
        <title>Elucidation of the pathway for biosynthesis of saponin adjuvants from the soapbark tree.</title>
        <authorList>
            <person name="Reed J."/>
            <person name="Orme A."/>
            <person name="El-Demerdash A."/>
            <person name="Owen C."/>
            <person name="Martin L.B.B."/>
            <person name="Misra R.C."/>
            <person name="Kikuchi S."/>
            <person name="Rejzek M."/>
            <person name="Martin A.C."/>
            <person name="Harkess A."/>
            <person name="Leebens-Mack J."/>
            <person name="Louveau T."/>
            <person name="Stephenson M.J."/>
            <person name="Osbourn A."/>
        </authorList>
    </citation>
    <scope>NUCLEOTIDE SEQUENCE</scope>
    <source>
        <strain evidence="13">S10</strain>
    </source>
</reference>
<feature type="domain" description="Protein kinase" evidence="12">
    <location>
        <begin position="355"/>
        <end position="611"/>
    </location>
</feature>
<evidence type="ECO:0000256" key="10">
    <source>
        <dbReference type="SAM" id="Phobius"/>
    </source>
</evidence>
<protein>
    <submittedName>
        <fullName evidence="13">Receptor-like kinase</fullName>
    </submittedName>
</protein>
<dbReference type="InterPro" id="IPR013210">
    <property type="entry name" value="LRR_N_plant-typ"/>
</dbReference>
<dbReference type="PROSITE" id="PS50011">
    <property type="entry name" value="PROTEIN_KINASE_DOM"/>
    <property type="match status" value="1"/>
</dbReference>
<keyword evidence="9" id="KW-0067">ATP-binding</keyword>
<proteinExistence type="predicted"/>
<evidence type="ECO:0000256" key="6">
    <source>
        <dbReference type="ARBA" id="ARBA00022989"/>
    </source>
</evidence>
<keyword evidence="14" id="KW-1185">Reference proteome</keyword>
<evidence type="ECO:0000256" key="9">
    <source>
        <dbReference type="PROSITE-ProRule" id="PRU10141"/>
    </source>
</evidence>
<evidence type="ECO:0000313" key="14">
    <source>
        <dbReference type="Proteomes" id="UP001163823"/>
    </source>
</evidence>
<dbReference type="Gene3D" id="3.80.10.10">
    <property type="entry name" value="Ribonuclease Inhibitor"/>
    <property type="match status" value="2"/>
</dbReference>
<evidence type="ECO:0000256" key="5">
    <source>
        <dbReference type="ARBA" id="ARBA00022737"/>
    </source>
</evidence>
<dbReference type="Proteomes" id="UP001163823">
    <property type="component" value="Chromosome 3"/>
</dbReference>
<comment type="caution">
    <text evidence="13">The sequence shown here is derived from an EMBL/GenBank/DDBJ whole genome shotgun (WGS) entry which is preliminary data.</text>
</comment>
<dbReference type="SUPFAM" id="SSF56112">
    <property type="entry name" value="Protein kinase-like (PK-like)"/>
    <property type="match status" value="1"/>
</dbReference>
<dbReference type="EMBL" id="JARAOO010000003">
    <property type="protein sequence ID" value="KAJ7974541.1"/>
    <property type="molecule type" value="Genomic_DNA"/>
</dbReference>
<evidence type="ECO:0000313" key="13">
    <source>
        <dbReference type="EMBL" id="KAJ7974541.1"/>
    </source>
</evidence>
<keyword evidence="3 10" id="KW-0812">Transmembrane</keyword>
<keyword evidence="2" id="KW-0433">Leucine-rich repeat</keyword>
<dbReference type="PANTHER" id="PTHR48007:SF79">
    <property type="entry name" value="(WILD MALAYSIAN BANANA) HYPOTHETICAL PROTEIN"/>
    <property type="match status" value="1"/>
</dbReference>
<dbReference type="GO" id="GO:0016020">
    <property type="term" value="C:membrane"/>
    <property type="evidence" value="ECO:0007669"/>
    <property type="project" value="UniProtKB-SubCell"/>
</dbReference>
<dbReference type="Pfam" id="PF00069">
    <property type="entry name" value="Pkinase"/>
    <property type="match status" value="1"/>
</dbReference>
<feature type="transmembrane region" description="Helical" evidence="10">
    <location>
        <begin position="259"/>
        <end position="278"/>
    </location>
</feature>
<evidence type="ECO:0000256" key="3">
    <source>
        <dbReference type="ARBA" id="ARBA00022692"/>
    </source>
</evidence>
<dbReference type="PROSITE" id="PS00107">
    <property type="entry name" value="PROTEIN_KINASE_ATP"/>
    <property type="match status" value="1"/>
</dbReference>
<dbReference type="PANTHER" id="PTHR48007">
    <property type="entry name" value="LEUCINE-RICH REPEAT RECEPTOR-LIKE PROTEIN KINASE PXC1"/>
    <property type="match status" value="1"/>
</dbReference>
<dbReference type="SUPFAM" id="SSF52058">
    <property type="entry name" value="L domain-like"/>
    <property type="match status" value="1"/>
</dbReference>
<name>A0AAD7VG13_QUISA</name>
<dbReference type="InterPro" id="IPR017441">
    <property type="entry name" value="Protein_kinase_ATP_BS"/>
</dbReference>
<keyword evidence="13" id="KW-0675">Receptor</keyword>
<evidence type="ECO:0000256" key="7">
    <source>
        <dbReference type="ARBA" id="ARBA00023136"/>
    </source>
</evidence>
<dbReference type="AlphaFoldDB" id="A0AAD7VG13"/>
<evidence type="ECO:0000256" key="8">
    <source>
        <dbReference type="ARBA" id="ARBA00023180"/>
    </source>
</evidence>
<gene>
    <name evidence="13" type="ORF">O6P43_004595</name>
</gene>
<comment type="subcellular location">
    <subcellularLocation>
        <location evidence="1">Membrane</location>
    </subcellularLocation>
</comment>
<feature type="chain" id="PRO_5042036217" evidence="11">
    <location>
        <begin position="23"/>
        <end position="623"/>
    </location>
</feature>
<dbReference type="Pfam" id="PF08263">
    <property type="entry name" value="LRRNT_2"/>
    <property type="match status" value="1"/>
</dbReference>
<dbReference type="InterPro" id="IPR000719">
    <property type="entry name" value="Prot_kinase_dom"/>
</dbReference>
<keyword evidence="5" id="KW-0677">Repeat</keyword>
<dbReference type="GO" id="GO:0005524">
    <property type="term" value="F:ATP binding"/>
    <property type="evidence" value="ECO:0007669"/>
    <property type="project" value="UniProtKB-UniRule"/>
</dbReference>
<evidence type="ECO:0000256" key="4">
    <source>
        <dbReference type="ARBA" id="ARBA00022729"/>
    </source>
</evidence>
<organism evidence="13 14">
    <name type="scientific">Quillaja saponaria</name>
    <name type="common">Soap bark tree</name>
    <dbReference type="NCBI Taxonomy" id="32244"/>
    <lineage>
        <taxon>Eukaryota</taxon>
        <taxon>Viridiplantae</taxon>
        <taxon>Streptophyta</taxon>
        <taxon>Embryophyta</taxon>
        <taxon>Tracheophyta</taxon>
        <taxon>Spermatophyta</taxon>
        <taxon>Magnoliopsida</taxon>
        <taxon>eudicotyledons</taxon>
        <taxon>Gunneridae</taxon>
        <taxon>Pentapetalae</taxon>
        <taxon>rosids</taxon>
        <taxon>fabids</taxon>
        <taxon>Fabales</taxon>
        <taxon>Quillajaceae</taxon>
        <taxon>Quillaja</taxon>
    </lineage>
</organism>
<sequence length="623" mass="68781">MNQTQMWVFFMSFLFLLNMTESVEDEVKKSLINFLGKLSNSNGQQNPFYSWSSSSDPCINLWQGVECDSRNISVRKLFLDRSNFSGTFDAATLCNVESLAASLTVISINGNNISGGIQDDIANCKQLTRLHISGNQFFGSLPTSLAMLSNLKRLDISNNKFSGKLPDLSRISGLKSFHAQNNQLSGEVPKFDFSNLDQFNVSYNNFSGRIPDIGEWLSAGSFINNPELCGDPLPKKCTSLQEEAKSDSDESGGPSTNQILMYSGYAALALALIIFIVFKMCKRKKKEGEKTDTVLNKVAAVDDGIDKPSVTSSEYKTGVSRSEYSMNSEIGMVSSSLVVLTSPMVNTLKFEDLLQAPAELLGRGKYGSLYKVMLDNGTVMVVKRIKDLTSSSNDFKQRMQALEQVKHPNVLPLLAFYSSKQEKLLIYDYQQNGSLLRLLHGTSKAFDWTSRLGIAAAIAEALAFMHHELSEHGIAHGTLKSSNILLNKNMEPCLSEYGVMVLDDQESLSLASPNVTGSSNAFKADIYGFGVILLELLTGKLVRSNGIDLADWVHSVVREEWTVEVFDRSLISEGASEERMVSLLQVAVKCVNRSPQDRPSMKKVAAMISTIKEEDERSLIFEA</sequence>
<dbReference type="InterPro" id="IPR046959">
    <property type="entry name" value="PRK1-6/SRF4-like"/>
</dbReference>
<dbReference type="Gene3D" id="3.30.200.20">
    <property type="entry name" value="Phosphorylase Kinase, domain 1"/>
    <property type="match status" value="1"/>
</dbReference>
<dbReference type="KEGG" id="qsa:O6P43_004595"/>
<keyword evidence="9" id="KW-0547">Nucleotide-binding</keyword>
<dbReference type="PROSITE" id="PS51450">
    <property type="entry name" value="LRR"/>
    <property type="match status" value="1"/>
</dbReference>
<keyword evidence="7 10" id="KW-0472">Membrane</keyword>
<feature type="signal peptide" evidence="11">
    <location>
        <begin position="1"/>
        <end position="22"/>
    </location>
</feature>
<keyword evidence="6 10" id="KW-1133">Transmembrane helix</keyword>
<dbReference type="Gene3D" id="1.10.510.10">
    <property type="entry name" value="Transferase(Phosphotransferase) domain 1"/>
    <property type="match status" value="1"/>
</dbReference>
<evidence type="ECO:0000256" key="2">
    <source>
        <dbReference type="ARBA" id="ARBA00022614"/>
    </source>
</evidence>
<evidence type="ECO:0000259" key="12">
    <source>
        <dbReference type="PROSITE" id="PS50011"/>
    </source>
</evidence>
<dbReference type="GO" id="GO:0004672">
    <property type="term" value="F:protein kinase activity"/>
    <property type="evidence" value="ECO:0007669"/>
    <property type="project" value="InterPro"/>
</dbReference>
<keyword evidence="13" id="KW-0808">Transferase</keyword>
<dbReference type="FunFam" id="3.80.10.10:FF:000041">
    <property type="entry name" value="LRR receptor-like serine/threonine-protein kinase ERECTA"/>
    <property type="match status" value="1"/>
</dbReference>
<dbReference type="InterPro" id="IPR001611">
    <property type="entry name" value="Leu-rich_rpt"/>
</dbReference>
<evidence type="ECO:0000256" key="1">
    <source>
        <dbReference type="ARBA" id="ARBA00004370"/>
    </source>
</evidence>
<accession>A0AAD7VG13</accession>
<evidence type="ECO:0000256" key="11">
    <source>
        <dbReference type="SAM" id="SignalP"/>
    </source>
</evidence>
<dbReference type="Pfam" id="PF00560">
    <property type="entry name" value="LRR_1"/>
    <property type="match status" value="3"/>
</dbReference>
<dbReference type="InterPro" id="IPR011009">
    <property type="entry name" value="Kinase-like_dom_sf"/>
</dbReference>
<keyword evidence="13" id="KW-0418">Kinase</keyword>
<dbReference type="InterPro" id="IPR032675">
    <property type="entry name" value="LRR_dom_sf"/>
</dbReference>
<feature type="binding site" evidence="9">
    <location>
        <position position="383"/>
    </location>
    <ligand>
        <name>ATP</name>
        <dbReference type="ChEBI" id="CHEBI:30616"/>
    </ligand>
</feature>
<keyword evidence="4 11" id="KW-0732">Signal</keyword>
<keyword evidence="8" id="KW-0325">Glycoprotein</keyword>